<evidence type="ECO:0000313" key="1">
    <source>
        <dbReference type="EMBL" id="PKU79662.1"/>
    </source>
</evidence>
<reference evidence="1 2" key="1">
    <citation type="journal article" date="2016" name="Sci. Rep.">
        <title>The Dendrobium catenatum Lindl. genome sequence provides insights into polysaccharide synthase, floral development and adaptive evolution.</title>
        <authorList>
            <person name="Zhang G.Q."/>
            <person name="Xu Q."/>
            <person name="Bian C."/>
            <person name="Tsai W.C."/>
            <person name="Yeh C.M."/>
            <person name="Liu K.W."/>
            <person name="Yoshida K."/>
            <person name="Zhang L.S."/>
            <person name="Chang S.B."/>
            <person name="Chen F."/>
            <person name="Shi Y."/>
            <person name="Su Y.Y."/>
            <person name="Zhang Y.Q."/>
            <person name="Chen L.J."/>
            <person name="Yin Y."/>
            <person name="Lin M."/>
            <person name="Huang H."/>
            <person name="Deng H."/>
            <person name="Wang Z.W."/>
            <person name="Zhu S.L."/>
            <person name="Zhao X."/>
            <person name="Deng C."/>
            <person name="Niu S.C."/>
            <person name="Huang J."/>
            <person name="Wang M."/>
            <person name="Liu G.H."/>
            <person name="Yang H.J."/>
            <person name="Xiao X.J."/>
            <person name="Hsiao Y.Y."/>
            <person name="Wu W.L."/>
            <person name="Chen Y.Y."/>
            <person name="Mitsuda N."/>
            <person name="Ohme-Takagi M."/>
            <person name="Luo Y.B."/>
            <person name="Van de Peer Y."/>
            <person name="Liu Z.J."/>
        </authorList>
    </citation>
    <scope>NUCLEOTIDE SEQUENCE [LARGE SCALE GENOMIC DNA]</scope>
    <source>
        <tissue evidence="1">The whole plant</tissue>
    </source>
</reference>
<dbReference type="Proteomes" id="UP000233837">
    <property type="component" value="Unassembled WGS sequence"/>
</dbReference>
<evidence type="ECO:0000313" key="2">
    <source>
        <dbReference type="Proteomes" id="UP000233837"/>
    </source>
</evidence>
<name>A0A2I0WVI1_9ASPA</name>
<keyword evidence="2" id="KW-1185">Reference proteome</keyword>
<proteinExistence type="predicted"/>
<dbReference type="AlphaFoldDB" id="A0A2I0WVI1"/>
<protein>
    <submittedName>
        <fullName evidence="1">Uncharacterized protein</fullName>
    </submittedName>
</protein>
<reference evidence="1 2" key="2">
    <citation type="journal article" date="2017" name="Nature">
        <title>The Apostasia genome and the evolution of orchids.</title>
        <authorList>
            <person name="Zhang G.Q."/>
            <person name="Liu K.W."/>
            <person name="Li Z."/>
            <person name="Lohaus R."/>
            <person name="Hsiao Y.Y."/>
            <person name="Niu S.C."/>
            <person name="Wang J.Y."/>
            <person name="Lin Y.C."/>
            <person name="Xu Q."/>
            <person name="Chen L.J."/>
            <person name="Yoshida K."/>
            <person name="Fujiwara S."/>
            <person name="Wang Z.W."/>
            <person name="Zhang Y.Q."/>
            <person name="Mitsuda N."/>
            <person name="Wang M."/>
            <person name="Liu G.H."/>
            <person name="Pecoraro L."/>
            <person name="Huang H.X."/>
            <person name="Xiao X.J."/>
            <person name="Lin M."/>
            <person name="Wu X.Y."/>
            <person name="Wu W.L."/>
            <person name="Chen Y.Y."/>
            <person name="Chang S.B."/>
            <person name="Sakamoto S."/>
            <person name="Ohme-Takagi M."/>
            <person name="Yagi M."/>
            <person name="Zeng S.J."/>
            <person name="Shen C.Y."/>
            <person name="Yeh C.M."/>
            <person name="Luo Y.B."/>
            <person name="Tsai W.C."/>
            <person name="Van de Peer Y."/>
            <person name="Liu Z.J."/>
        </authorList>
    </citation>
    <scope>NUCLEOTIDE SEQUENCE [LARGE SCALE GENOMIC DNA]</scope>
    <source>
        <tissue evidence="1">The whole plant</tissue>
    </source>
</reference>
<organism evidence="1 2">
    <name type="scientific">Dendrobium catenatum</name>
    <dbReference type="NCBI Taxonomy" id="906689"/>
    <lineage>
        <taxon>Eukaryota</taxon>
        <taxon>Viridiplantae</taxon>
        <taxon>Streptophyta</taxon>
        <taxon>Embryophyta</taxon>
        <taxon>Tracheophyta</taxon>
        <taxon>Spermatophyta</taxon>
        <taxon>Magnoliopsida</taxon>
        <taxon>Liliopsida</taxon>
        <taxon>Asparagales</taxon>
        <taxon>Orchidaceae</taxon>
        <taxon>Epidendroideae</taxon>
        <taxon>Malaxideae</taxon>
        <taxon>Dendrobiinae</taxon>
        <taxon>Dendrobium</taxon>
    </lineage>
</organism>
<gene>
    <name evidence="1" type="ORF">MA16_Dca024349</name>
</gene>
<accession>A0A2I0WVI1</accession>
<sequence length="85" mass="9483">MRETEGSFSKKPTSELSGVGFIRSYKQTHYLIPTARQIPRPTPTCTLTTALNHVTSPSSPSMYSDTVNILLYSMSKSFYVAKPSY</sequence>
<dbReference type="EMBL" id="KZ502432">
    <property type="protein sequence ID" value="PKU79662.1"/>
    <property type="molecule type" value="Genomic_DNA"/>
</dbReference>